<evidence type="ECO:0000256" key="3">
    <source>
        <dbReference type="ARBA" id="ARBA00023002"/>
    </source>
</evidence>
<keyword evidence="5" id="KW-1185">Reference proteome</keyword>
<dbReference type="PANTHER" id="PTHR32332:SF18">
    <property type="entry name" value="2-NITROPROPANE DIOXYGENASE"/>
    <property type="match status" value="1"/>
</dbReference>
<dbReference type="SUPFAM" id="SSF51412">
    <property type="entry name" value="Inosine monophosphate dehydrogenase (IMPDH)"/>
    <property type="match status" value="2"/>
</dbReference>
<dbReference type="Proteomes" id="UP001228113">
    <property type="component" value="Chromosome"/>
</dbReference>
<dbReference type="InterPro" id="IPR013785">
    <property type="entry name" value="Aldolase_TIM"/>
</dbReference>
<dbReference type="CDD" id="cd04730">
    <property type="entry name" value="NPD_like"/>
    <property type="match status" value="1"/>
</dbReference>
<evidence type="ECO:0000313" key="4">
    <source>
        <dbReference type="EMBL" id="BDU75748.1"/>
    </source>
</evidence>
<sequence>MTCSQPFRADNPLFFQGWHPFSADALTAAFAGAGGLGVIRMPAFPDGEALVERLAELRRAGQVGMDMRGVLGDLSGRMEHAAKQLSAFVVHGSEIVPARLEALKAWGVPRVVEVRDALEAKLAAAQGASALLVAEGEALAERLRRMARETGLPCFAPAAGAAEGEALLAGGASGLQLRGPSLLREGAADFLEGFRRRMAQALERPALEALVGAPQAELPRLRIRNLDIPYPVIQGGMGIGVSWENLAGNVARCGCVGIVSAIGTGYRYPELAAHVAGRPSQPENLNSSEALTRILHSAREIAGPKGVIGVNILCAINDYDRVVRDSVAAGAQLIISGAGLPLGLPGLVGDADVALVPIVSSARALKLICKTWQRKYDRLPDAVVLEGPESGGHQGFSLEQCTDPAYSLEALVPEVVAERNAWGSFPVIAAGGVWDRADIDRLLALGADGVQMATRFIGTFECDAHPRFKEVILRADKSTIALHGSPVGMPARGVKTPLHARIAMGTAPRIRCISNCVAPCGHGKGAAEVGYCIADSLGDAWGGDVEQGLFFTGSSGWKLRELVHVRDLVGEITQDYGLSRLREA</sequence>
<name>A0AA48H4C3_9BACT</name>
<dbReference type="GO" id="GO:0018580">
    <property type="term" value="F:nitronate monooxygenase activity"/>
    <property type="evidence" value="ECO:0007669"/>
    <property type="project" value="InterPro"/>
</dbReference>
<keyword evidence="2" id="KW-0288">FMN</keyword>
<evidence type="ECO:0008006" key="6">
    <source>
        <dbReference type="Google" id="ProtNLM"/>
    </source>
</evidence>
<proteinExistence type="predicted"/>
<evidence type="ECO:0000313" key="5">
    <source>
        <dbReference type="Proteomes" id="UP001228113"/>
    </source>
</evidence>
<dbReference type="PANTHER" id="PTHR32332">
    <property type="entry name" value="2-NITROPROPANE DIOXYGENASE"/>
    <property type="match status" value="1"/>
</dbReference>
<evidence type="ECO:0000256" key="1">
    <source>
        <dbReference type="ARBA" id="ARBA00022630"/>
    </source>
</evidence>
<dbReference type="InterPro" id="IPR004136">
    <property type="entry name" value="NMO"/>
</dbReference>
<accession>A0AA48H4C3</accession>
<dbReference type="EMBL" id="AP027081">
    <property type="protein sequence ID" value="BDU75748.1"/>
    <property type="molecule type" value="Genomic_DNA"/>
</dbReference>
<evidence type="ECO:0000256" key="2">
    <source>
        <dbReference type="ARBA" id="ARBA00022643"/>
    </source>
</evidence>
<dbReference type="AlphaFoldDB" id="A0AA48H4C3"/>
<dbReference type="Pfam" id="PF03060">
    <property type="entry name" value="NMO"/>
    <property type="match status" value="1"/>
</dbReference>
<keyword evidence="3" id="KW-0560">Oxidoreductase</keyword>
<organism evidence="4 5">
    <name type="scientific">Mesoterricola sediminis</name>
    <dbReference type="NCBI Taxonomy" id="2927980"/>
    <lineage>
        <taxon>Bacteria</taxon>
        <taxon>Pseudomonadati</taxon>
        <taxon>Acidobacteriota</taxon>
        <taxon>Holophagae</taxon>
        <taxon>Holophagales</taxon>
        <taxon>Holophagaceae</taxon>
        <taxon>Mesoterricola</taxon>
    </lineage>
</organism>
<dbReference type="Gene3D" id="3.20.20.70">
    <property type="entry name" value="Aldolase class I"/>
    <property type="match status" value="2"/>
</dbReference>
<gene>
    <name evidence="4" type="ORF">METESE_07060</name>
</gene>
<protein>
    <recommendedName>
        <fullName evidence="6">Nitronate monooxygenase</fullName>
    </recommendedName>
</protein>
<dbReference type="RefSeq" id="WP_243329222.1">
    <property type="nucleotide sequence ID" value="NZ_AP027081.1"/>
</dbReference>
<reference evidence="4" key="1">
    <citation type="journal article" date="2023" name="Int. J. Syst. Evol. Microbiol.">
        <title>Mesoterricola silvestris gen. nov., sp. nov., Mesoterricola sediminis sp. nov., Geothrix oryzae sp. nov., Geothrix edaphica sp. nov., Geothrix rubra sp. nov., and Geothrix limicola sp. nov., six novel members of Acidobacteriota isolated from soils.</title>
        <authorList>
            <person name="Itoh H."/>
            <person name="Sugisawa Y."/>
            <person name="Mise K."/>
            <person name="Xu Z."/>
            <person name="Kuniyasu M."/>
            <person name="Ushijima N."/>
            <person name="Kawano K."/>
            <person name="Kobayashi E."/>
            <person name="Shiratori Y."/>
            <person name="Masuda Y."/>
            <person name="Senoo K."/>
        </authorList>
    </citation>
    <scope>NUCLEOTIDE SEQUENCE</scope>
    <source>
        <strain evidence="4">W786</strain>
    </source>
</reference>
<keyword evidence="1" id="KW-0285">Flavoprotein</keyword>
<dbReference type="KEGG" id="msea:METESE_07060"/>